<dbReference type="SUPFAM" id="SSF53067">
    <property type="entry name" value="Actin-like ATPase domain"/>
    <property type="match status" value="1"/>
</dbReference>
<dbReference type="InterPro" id="IPR043129">
    <property type="entry name" value="ATPase_NBD"/>
</dbReference>
<proteinExistence type="inferred from homology"/>
<keyword evidence="3" id="KW-1185">Reference proteome</keyword>
<dbReference type="InterPro" id="IPR049874">
    <property type="entry name" value="ROK_cs"/>
</dbReference>
<evidence type="ECO:0000256" key="1">
    <source>
        <dbReference type="ARBA" id="ARBA00006479"/>
    </source>
</evidence>
<dbReference type="PROSITE" id="PS01125">
    <property type="entry name" value="ROK"/>
    <property type="match status" value="1"/>
</dbReference>
<dbReference type="EMBL" id="MWWV01000002">
    <property type="protein sequence ID" value="OZG59178.1"/>
    <property type="molecule type" value="Genomic_DNA"/>
</dbReference>
<reference evidence="2 3" key="1">
    <citation type="journal article" date="2017" name="BMC Genomics">
        <title>Comparative genomic and phylogenomic analyses of the Bifidobacteriaceae family.</title>
        <authorList>
            <person name="Lugli G.A."/>
            <person name="Milani C."/>
            <person name="Turroni F."/>
            <person name="Duranti S."/>
            <person name="Mancabelli L."/>
            <person name="Mangifesta M."/>
            <person name="Ferrario C."/>
            <person name="Modesto M."/>
            <person name="Mattarelli P."/>
            <person name="Jiri K."/>
            <person name="van Sinderen D."/>
            <person name="Ventura M."/>
        </authorList>
    </citation>
    <scope>NUCLEOTIDE SEQUENCE [LARGE SCALE GENOMIC DNA]</scope>
    <source>
        <strain evidence="2 3">DSM 100201</strain>
    </source>
</reference>
<dbReference type="Pfam" id="PF00480">
    <property type="entry name" value="ROK"/>
    <property type="match status" value="1"/>
</dbReference>
<sequence length="337" mass="33823">MSGVGTTDGVSMANGERRYLAFDIGGTKIASGVVSLPSVDSLAQPVVADVEMIPTLADRGGDDVRERLVEFAVRRIERCAHDGVDIVGVGIGSAGVVDSSSGVILSATDLMPGWAGQHITAAVGEATGLPVHMVGDVGAHGIGEALYGAGRGYPIMLSVGVGTGIGGAVVDHGRLITGAHGVAGHVGHMPHGLGTGMRCSCGTTSGHIEPVASGTGIADLFESRRPDDVAPAANAAAIARRAAAGERYAVEILTMSARALGECLAGMGNLIDPAAIVLSGSVVNAGEVWWRALREGFADGALPLLRSTPLLRGRLGGDAPLIGAAAAFAAYSDICHA</sequence>
<dbReference type="Gene3D" id="3.30.420.40">
    <property type="match status" value="2"/>
</dbReference>
<comment type="caution">
    <text evidence="2">The sequence shown here is derived from an EMBL/GenBank/DDBJ whole genome shotgun (WGS) entry which is preliminary data.</text>
</comment>
<organism evidence="2 3">
    <name type="scientific">Bifidobacterium tissieri</name>
    <dbReference type="NCBI Taxonomy" id="1630162"/>
    <lineage>
        <taxon>Bacteria</taxon>
        <taxon>Bacillati</taxon>
        <taxon>Actinomycetota</taxon>
        <taxon>Actinomycetes</taxon>
        <taxon>Bifidobacteriales</taxon>
        <taxon>Bifidobacteriaceae</taxon>
        <taxon>Bifidobacterium</taxon>
    </lineage>
</organism>
<dbReference type="InterPro" id="IPR000600">
    <property type="entry name" value="ROK"/>
</dbReference>
<evidence type="ECO:0000313" key="2">
    <source>
        <dbReference type="EMBL" id="OZG59178.1"/>
    </source>
</evidence>
<accession>A0A261FJD3</accession>
<protein>
    <submittedName>
        <fullName evidence="2">ROK family transcriptional regulator</fullName>
    </submittedName>
</protein>
<evidence type="ECO:0000313" key="3">
    <source>
        <dbReference type="Proteomes" id="UP000216444"/>
    </source>
</evidence>
<comment type="similarity">
    <text evidence="1">Belongs to the ROK (NagC/XylR) family.</text>
</comment>
<gene>
    <name evidence="2" type="ORF">BTIS_0331</name>
</gene>
<dbReference type="RefSeq" id="WP_245819199.1">
    <property type="nucleotide sequence ID" value="NZ_MWWV01000002.1"/>
</dbReference>
<dbReference type="Proteomes" id="UP000216444">
    <property type="component" value="Unassembled WGS sequence"/>
</dbReference>
<name>A0A261FJD3_9BIFI</name>
<dbReference type="PANTHER" id="PTHR18964">
    <property type="entry name" value="ROK (REPRESSOR, ORF, KINASE) FAMILY"/>
    <property type="match status" value="1"/>
</dbReference>
<dbReference type="PANTHER" id="PTHR18964:SF149">
    <property type="entry name" value="BIFUNCTIONAL UDP-N-ACETYLGLUCOSAMINE 2-EPIMERASE_N-ACETYLMANNOSAMINE KINASE"/>
    <property type="match status" value="1"/>
</dbReference>
<dbReference type="AlphaFoldDB" id="A0A261FJD3"/>